<reference evidence="1 2" key="1">
    <citation type="submission" date="2017-12" db="EMBL/GenBank/DDBJ databases">
        <title>Comparative genomics of Botrytis spp.</title>
        <authorList>
            <person name="Valero-Jimenez C.A."/>
            <person name="Tapia P."/>
            <person name="Veloso J."/>
            <person name="Silva-Moreno E."/>
            <person name="Staats M."/>
            <person name="Valdes J.H."/>
            <person name="Van Kan J.A.L."/>
        </authorList>
    </citation>
    <scope>NUCLEOTIDE SEQUENCE [LARGE SCALE GENOMIC DNA]</scope>
    <source>
        <strain evidence="1 2">MUCL435</strain>
    </source>
</reference>
<evidence type="ECO:0000313" key="1">
    <source>
        <dbReference type="EMBL" id="THV50987.1"/>
    </source>
</evidence>
<dbReference type="Gene3D" id="3.40.50.300">
    <property type="entry name" value="P-loop containing nucleotide triphosphate hydrolases"/>
    <property type="match status" value="1"/>
</dbReference>
<sequence>MELFHREKITRYEEVPGKFAALGMSLGFDIPGYRVEILDSSSEKKADCTILVISPDVSWENDVVFRMAVQESDRMIVLVNKMDLYESGDVFQKIEKEILDCLISLGKDITRDCIVPVSSASGENYVEKPLRSSWYNENFEASATVLIALTSVLA</sequence>
<dbReference type="OrthoDB" id="3524701at2759"/>
<dbReference type="InterPro" id="IPR027417">
    <property type="entry name" value="P-loop_NTPase"/>
</dbReference>
<evidence type="ECO:0000313" key="2">
    <source>
        <dbReference type="Proteomes" id="UP000308671"/>
    </source>
</evidence>
<dbReference type="AlphaFoldDB" id="A0A4S8QZS4"/>
<keyword evidence="2" id="KW-1185">Reference proteome</keyword>
<protein>
    <recommendedName>
        <fullName evidence="3">Tr-type G domain-containing protein</fullName>
    </recommendedName>
</protein>
<dbReference type="SUPFAM" id="SSF52540">
    <property type="entry name" value="P-loop containing nucleoside triphosphate hydrolases"/>
    <property type="match status" value="1"/>
</dbReference>
<dbReference type="EMBL" id="PQXL01000128">
    <property type="protein sequence ID" value="THV50987.1"/>
    <property type="molecule type" value="Genomic_DNA"/>
</dbReference>
<organism evidence="1 2">
    <name type="scientific">Botrytis galanthina</name>
    <dbReference type="NCBI Taxonomy" id="278940"/>
    <lineage>
        <taxon>Eukaryota</taxon>
        <taxon>Fungi</taxon>
        <taxon>Dikarya</taxon>
        <taxon>Ascomycota</taxon>
        <taxon>Pezizomycotina</taxon>
        <taxon>Leotiomycetes</taxon>
        <taxon>Helotiales</taxon>
        <taxon>Sclerotiniaceae</taxon>
        <taxon>Botrytis</taxon>
    </lineage>
</organism>
<accession>A0A4S8QZS4</accession>
<comment type="caution">
    <text evidence="1">The sequence shown here is derived from an EMBL/GenBank/DDBJ whole genome shotgun (WGS) entry which is preliminary data.</text>
</comment>
<proteinExistence type="predicted"/>
<gene>
    <name evidence="1" type="ORF">BGAL_0128g00230</name>
</gene>
<name>A0A4S8QZS4_9HELO</name>
<evidence type="ECO:0008006" key="3">
    <source>
        <dbReference type="Google" id="ProtNLM"/>
    </source>
</evidence>
<dbReference type="Proteomes" id="UP000308671">
    <property type="component" value="Unassembled WGS sequence"/>
</dbReference>